<accession>A0A7G8Q4M9</accession>
<evidence type="ECO:0000259" key="7">
    <source>
        <dbReference type="Pfam" id="PF00317"/>
    </source>
</evidence>
<sequence>MHIHSLALSTTKRKDMNSPIKQRAVDMRAKIKLDPLRDALLTAFGKETLERSYLLKGESYQELFARVAGYYADDEAHAQRLYDYISQLWFMPATPVLSNGGTTRGMPISCFLNDVQDSMPGILDSINENAWLASKGGGIGTYWGEVRSMGEKVGHNGQTTGIIPFIKVQDSMTLAISQGSLRRGSAAVYLQTKHPEIDEFLEIRKPTGGDPNRKALNIHNGAVVDDGFMFAVEKGTDYDLVSPKDGHTVRTIKARNLWSRMLDLRMETGEPYMLFIDNVNRAIPAHHKKLGLFVKQSNLCAEITLFTGKDHLGNMRTAVCCLSSVNLEKWDEWKDNPQFIEDILRFLDNVLEDFIQNAPPEMSRAVYAAKRERSVGLGVMGFHAYLQKMGVAIESDLASLINKEMHSRIKVQADAANLKLAEERGSNPDAVDAGMVGRFSNMLAHAPTASISVIAGTTSPSTEARSTNAFLQKTLSGSFIVRNPYLAQRLDLHGKNDEATWQSIVANKGSVQHLDFLSDEEKKIFRTAFEIDQRWMIKHAAERQPYICQSQSLNLFLHADTHKRELHDLHMYAWKSGVKSLYYCRSTAVKRAEAVNVKVAQKSESTTEETKYDECLACQ</sequence>
<dbReference type="GO" id="GO:0005971">
    <property type="term" value="C:ribonucleoside-diphosphate reductase complex"/>
    <property type="evidence" value="ECO:0007669"/>
    <property type="project" value="TreeGrafter"/>
</dbReference>
<feature type="domain" description="Ribonucleotide reductase large subunit C-terminal" evidence="8">
    <location>
        <begin position="438"/>
        <end position="583"/>
    </location>
</feature>
<evidence type="ECO:0000313" key="9">
    <source>
        <dbReference type="EMBL" id="QNK01737.1"/>
    </source>
</evidence>
<dbReference type="NCBIfam" id="NF006577">
    <property type="entry name" value="PRK09102.1"/>
    <property type="match status" value="1"/>
</dbReference>
<comment type="function">
    <text evidence="6">Provides the precursors necessary for DNA synthesis. Catalyzes the biosynthesis of deoxyribonucleotides from the corresponding ribonucleotides.</text>
</comment>
<gene>
    <name evidence="9" type="ORF">H8F01_00725</name>
</gene>
<dbReference type="PRINTS" id="PR01183">
    <property type="entry name" value="RIBORDTASEM1"/>
</dbReference>
<evidence type="ECO:0000259" key="8">
    <source>
        <dbReference type="Pfam" id="PF02867"/>
    </source>
</evidence>
<reference evidence="9 10" key="1">
    <citation type="submission" date="2020-08" db="EMBL/GenBank/DDBJ databases">
        <title>Dyella sp. G9 isolated from forest soil.</title>
        <authorList>
            <person name="Fu J."/>
            <person name="Qiu L."/>
        </authorList>
    </citation>
    <scope>NUCLEOTIDE SEQUENCE [LARGE SCALE GENOMIC DNA]</scope>
    <source>
        <strain evidence="9 10">G9</strain>
    </source>
</reference>
<dbReference type="InterPro" id="IPR013509">
    <property type="entry name" value="RNR_lsu_N"/>
</dbReference>
<dbReference type="SUPFAM" id="SSF48168">
    <property type="entry name" value="R1 subunit of ribonucleotide reductase, N-terminal domain"/>
    <property type="match status" value="1"/>
</dbReference>
<dbReference type="UniPathway" id="UPA00326"/>
<comment type="catalytic activity">
    <reaction evidence="5 6">
        <text>a 2'-deoxyribonucleoside 5'-diphosphate + [thioredoxin]-disulfide + H2O = a ribonucleoside 5'-diphosphate + [thioredoxin]-dithiol</text>
        <dbReference type="Rhea" id="RHEA:23252"/>
        <dbReference type="Rhea" id="RHEA-COMP:10698"/>
        <dbReference type="Rhea" id="RHEA-COMP:10700"/>
        <dbReference type="ChEBI" id="CHEBI:15377"/>
        <dbReference type="ChEBI" id="CHEBI:29950"/>
        <dbReference type="ChEBI" id="CHEBI:50058"/>
        <dbReference type="ChEBI" id="CHEBI:57930"/>
        <dbReference type="ChEBI" id="CHEBI:73316"/>
        <dbReference type="EC" id="1.17.4.1"/>
    </reaction>
</comment>
<proteinExistence type="inferred from homology"/>
<protein>
    <recommendedName>
        <fullName evidence="2 6">Ribonucleoside-diphosphate reductase</fullName>
        <ecNumber evidence="2 6">1.17.4.1</ecNumber>
    </recommendedName>
</protein>
<dbReference type="PANTHER" id="PTHR11573">
    <property type="entry name" value="RIBONUCLEOSIDE-DIPHOSPHATE REDUCTASE LARGE CHAIN"/>
    <property type="match status" value="1"/>
</dbReference>
<dbReference type="KEGG" id="dtl:H8F01_00725"/>
<dbReference type="SUPFAM" id="SSF51998">
    <property type="entry name" value="PFL-like glycyl radical enzymes"/>
    <property type="match status" value="1"/>
</dbReference>
<dbReference type="Pfam" id="PF00317">
    <property type="entry name" value="Ribonuc_red_lgN"/>
    <property type="match status" value="1"/>
</dbReference>
<evidence type="ECO:0000256" key="5">
    <source>
        <dbReference type="ARBA" id="ARBA00047754"/>
    </source>
</evidence>
<dbReference type="InterPro" id="IPR000788">
    <property type="entry name" value="RNR_lg_C"/>
</dbReference>
<evidence type="ECO:0000256" key="3">
    <source>
        <dbReference type="ARBA" id="ARBA00023002"/>
    </source>
</evidence>
<evidence type="ECO:0000313" key="10">
    <source>
        <dbReference type="Proteomes" id="UP000515873"/>
    </source>
</evidence>
<dbReference type="AlphaFoldDB" id="A0A7G8Q4M9"/>
<evidence type="ECO:0000256" key="1">
    <source>
        <dbReference type="ARBA" id="ARBA00010406"/>
    </source>
</evidence>
<organism evidence="9 10">
    <name type="scientific">Dyella telluris</name>
    <dbReference type="NCBI Taxonomy" id="2763498"/>
    <lineage>
        <taxon>Bacteria</taxon>
        <taxon>Pseudomonadati</taxon>
        <taxon>Pseudomonadota</taxon>
        <taxon>Gammaproteobacteria</taxon>
        <taxon>Lysobacterales</taxon>
        <taxon>Rhodanobacteraceae</taxon>
        <taxon>Dyella</taxon>
    </lineage>
</organism>
<feature type="domain" description="Ribonucleotide reductase large subunit N-terminal" evidence="7">
    <location>
        <begin position="41"/>
        <end position="105"/>
    </location>
</feature>
<dbReference type="PANTHER" id="PTHR11573:SF6">
    <property type="entry name" value="RIBONUCLEOSIDE-DIPHOSPHATE REDUCTASE LARGE SUBUNIT"/>
    <property type="match status" value="1"/>
</dbReference>
<dbReference type="GO" id="GO:0004748">
    <property type="term" value="F:ribonucleoside-diphosphate reductase activity, thioredoxin disulfide as acceptor"/>
    <property type="evidence" value="ECO:0007669"/>
    <property type="project" value="UniProtKB-EC"/>
</dbReference>
<feature type="domain" description="Ribonucleotide reductase large subunit C-terminal" evidence="8">
    <location>
        <begin position="109"/>
        <end position="427"/>
    </location>
</feature>
<dbReference type="GO" id="GO:0009263">
    <property type="term" value="P:deoxyribonucleotide biosynthetic process"/>
    <property type="evidence" value="ECO:0007669"/>
    <property type="project" value="UniProtKB-KW"/>
</dbReference>
<dbReference type="InterPro" id="IPR039718">
    <property type="entry name" value="Rrm1"/>
</dbReference>
<evidence type="ECO:0000256" key="6">
    <source>
        <dbReference type="RuleBase" id="RU003410"/>
    </source>
</evidence>
<dbReference type="InterPro" id="IPR008926">
    <property type="entry name" value="RNR_R1-su_N"/>
</dbReference>
<dbReference type="GO" id="GO:0005524">
    <property type="term" value="F:ATP binding"/>
    <property type="evidence" value="ECO:0007669"/>
    <property type="project" value="InterPro"/>
</dbReference>
<evidence type="ECO:0000256" key="4">
    <source>
        <dbReference type="ARBA" id="ARBA00023116"/>
    </source>
</evidence>
<keyword evidence="3 6" id="KW-0560">Oxidoreductase</keyword>
<keyword evidence="10" id="KW-1185">Reference proteome</keyword>
<evidence type="ECO:0000256" key="2">
    <source>
        <dbReference type="ARBA" id="ARBA00012274"/>
    </source>
</evidence>
<dbReference type="Pfam" id="PF02867">
    <property type="entry name" value="Ribonuc_red_lgC"/>
    <property type="match status" value="2"/>
</dbReference>
<dbReference type="Proteomes" id="UP000515873">
    <property type="component" value="Chromosome"/>
</dbReference>
<comment type="similarity">
    <text evidence="1 6">Belongs to the ribonucleoside diphosphate reductase large chain family.</text>
</comment>
<dbReference type="Gene3D" id="3.20.70.20">
    <property type="match status" value="1"/>
</dbReference>
<keyword evidence="4 6" id="KW-0215">Deoxyribonucleotide synthesis</keyword>
<name>A0A7G8Q4M9_9GAMM</name>
<dbReference type="EC" id="1.17.4.1" evidence="2 6"/>
<dbReference type="EMBL" id="CP060412">
    <property type="protein sequence ID" value="QNK01737.1"/>
    <property type="molecule type" value="Genomic_DNA"/>
</dbReference>